<dbReference type="EMBL" id="CP133621">
    <property type="protein sequence ID" value="WMV50270.1"/>
    <property type="molecule type" value="Genomic_DNA"/>
</dbReference>
<name>A0AAF0ZUX4_SOLVR</name>
<organism evidence="3 4">
    <name type="scientific">Solanum verrucosum</name>
    <dbReference type="NCBI Taxonomy" id="315347"/>
    <lineage>
        <taxon>Eukaryota</taxon>
        <taxon>Viridiplantae</taxon>
        <taxon>Streptophyta</taxon>
        <taxon>Embryophyta</taxon>
        <taxon>Tracheophyta</taxon>
        <taxon>Spermatophyta</taxon>
        <taxon>Magnoliopsida</taxon>
        <taxon>eudicotyledons</taxon>
        <taxon>Gunneridae</taxon>
        <taxon>Pentapetalae</taxon>
        <taxon>asterids</taxon>
        <taxon>lamiids</taxon>
        <taxon>Solanales</taxon>
        <taxon>Solanaceae</taxon>
        <taxon>Solanoideae</taxon>
        <taxon>Solaneae</taxon>
        <taxon>Solanum</taxon>
    </lineage>
</organism>
<dbReference type="InterPro" id="IPR056924">
    <property type="entry name" value="SH3_Tf2-1"/>
</dbReference>
<dbReference type="Pfam" id="PF17921">
    <property type="entry name" value="Integrase_H2C2"/>
    <property type="match status" value="2"/>
</dbReference>
<reference evidence="3" key="1">
    <citation type="submission" date="2023-08" db="EMBL/GenBank/DDBJ databases">
        <title>A de novo genome assembly of Solanum verrucosum Schlechtendal, a Mexican diploid species geographically isolated from the other diploid A-genome species in potato relatives.</title>
        <authorList>
            <person name="Hosaka K."/>
        </authorList>
    </citation>
    <scope>NUCLEOTIDE SEQUENCE</scope>
    <source>
        <tissue evidence="3">Young leaves</tissue>
    </source>
</reference>
<proteinExistence type="predicted"/>
<evidence type="ECO:0000259" key="1">
    <source>
        <dbReference type="Pfam" id="PF17921"/>
    </source>
</evidence>
<feature type="domain" description="Integrase zinc-binding" evidence="1">
    <location>
        <begin position="1"/>
        <end position="32"/>
    </location>
</feature>
<dbReference type="Pfam" id="PF24626">
    <property type="entry name" value="SH3_Tf2-1"/>
    <property type="match status" value="1"/>
</dbReference>
<protein>
    <recommendedName>
        <fullName evidence="5">Integrase zinc-binding domain-containing protein</fullName>
    </recommendedName>
</protein>
<gene>
    <name evidence="3" type="ORF">MTR67_043655</name>
</gene>
<feature type="domain" description="Tf2-1-like SH3-like" evidence="2">
    <location>
        <begin position="225"/>
        <end position="283"/>
    </location>
</feature>
<evidence type="ECO:0000259" key="2">
    <source>
        <dbReference type="Pfam" id="PF24626"/>
    </source>
</evidence>
<dbReference type="PANTHER" id="PTHR46148">
    <property type="entry name" value="CHROMO DOMAIN-CONTAINING PROTEIN"/>
    <property type="match status" value="1"/>
</dbReference>
<dbReference type="SUPFAM" id="SSF53098">
    <property type="entry name" value="Ribonuclease H-like"/>
    <property type="match status" value="2"/>
</dbReference>
<dbReference type="Gene3D" id="1.10.340.70">
    <property type="match status" value="2"/>
</dbReference>
<dbReference type="Proteomes" id="UP001234989">
    <property type="component" value="Chromosome 10"/>
</dbReference>
<accession>A0AAF0ZUX4</accession>
<sequence>MYPDLREVYWWSSMKRCIAKFVANCQNCQQVKEMINMDLITGVSRSRKKHYSIWVIVDQMTKSTHFLSKGLGSNANLSTSFHPKTDCQAEHMIQTLEDMLRACLIYFKEAHNSRYSIHPGSTKMYRDLRDVFWWNGMKRDIADFVAKFSNFQQVKKGLGTQVNLSTTFHPKMDGQVEPTIQTLEDMLRACVTDFKVHRGSYLRSRSSHEGQVSSPLSFLLYSSLRVSPMKGVMRFEKLGKLSPQFIGTYRISQRINNVAYELELPPELAVAHPVFHIFMLKKCMGDPLLIIPTKNIGIKDNLSYGEIPV</sequence>
<feature type="domain" description="Integrase zinc-binding" evidence="1">
    <location>
        <begin position="107"/>
        <end position="156"/>
    </location>
</feature>
<evidence type="ECO:0000313" key="3">
    <source>
        <dbReference type="EMBL" id="WMV50270.1"/>
    </source>
</evidence>
<dbReference type="PANTHER" id="PTHR46148:SF56">
    <property type="entry name" value="RETROTRANSPOSON PROTEIN"/>
    <property type="match status" value="1"/>
</dbReference>
<dbReference type="InterPro" id="IPR012337">
    <property type="entry name" value="RNaseH-like_sf"/>
</dbReference>
<evidence type="ECO:0000313" key="4">
    <source>
        <dbReference type="Proteomes" id="UP001234989"/>
    </source>
</evidence>
<evidence type="ECO:0008006" key="5">
    <source>
        <dbReference type="Google" id="ProtNLM"/>
    </source>
</evidence>
<keyword evidence="4" id="KW-1185">Reference proteome</keyword>
<dbReference type="AlphaFoldDB" id="A0AAF0ZUX4"/>
<dbReference type="InterPro" id="IPR041588">
    <property type="entry name" value="Integrase_H2C2"/>
</dbReference>